<dbReference type="CDD" id="cd00878">
    <property type="entry name" value="Arf_Arl"/>
    <property type="match status" value="1"/>
</dbReference>
<proteinExistence type="inferred from homology"/>
<dbReference type="InterPro" id="IPR027417">
    <property type="entry name" value="P-loop_NTPase"/>
</dbReference>
<keyword evidence="8" id="KW-1185">Reference proteome</keyword>
<dbReference type="GO" id="GO:0030010">
    <property type="term" value="P:establishment of cell polarity"/>
    <property type="evidence" value="ECO:0007669"/>
    <property type="project" value="UniProtKB-ARBA"/>
</dbReference>
<dbReference type="SMART" id="SM00178">
    <property type="entry name" value="SAR"/>
    <property type="match status" value="1"/>
</dbReference>
<keyword evidence="5" id="KW-0479">Metal-binding</keyword>
<feature type="binding site" evidence="4">
    <location>
        <position position="70"/>
    </location>
    <ligand>
        <name>GTP</name>
        <dbReference type="ChEBI" id="CHEBI:37565"/>
    </ligand>
</feature>
<name>A0A0V0R783_PSEPJ</name>
<dbReference type="SUPFAM" id="SSF52540">
    <property type="entry name" value="P-loop containing nucleoside triphosphate hydrolases"/>
    <property type="match status" value="1"/>
</dbReference>
<dbReference type="OrthoDB" id="2011769at2759"/>
<evidence type="ECO:0000256" key="2">
    <source>
        <dbReference type="ARBA" id="ARBA00022741"/>
    </source>
</evidence>
<feature type="binding site" evidence="4">
    <location>
        <begin position="126"/>
        <end position="129"/>
    </location>
    <ligand>
        <name>GTP</name>
        <dbReference type="ChEBI" id="CHEBI:37565"/>
    </ligand>
</feature>
<dbReference type="Pfam" id="PF00025">
    <property type="entry name" value="Arf"/>
    <property type="match status" value="1"/>
</dbReference>
<evidence type="ECO:0000256" key="1">
    <source>
        <dbReference type="ARBA" id="ARBA00010290"/>
    </source>
</evidence>
<dbReference type="AlphaFoldDB" id="A0A0V0R783"/>
<feature type="binding site" evidence="4">
    <location>
        <begin position="24"/>
        <end position="31"/>
    </location>
    <ligand>
        <name>GTP</name>
        <dbReference type="ChEBI" id="CHEBI:37565"/>
    </ligand>
</feature>
<dbReference type="Proteomes" id="UP000054937">
    <property type="component" value="Unassembled WGS sequence"/>
</dbReference>
<feature type="binding site" evidence="5">
    <location>
        <position position="48"/>
    </location>
    <ligand>
        <name>Mg(2+)</name>
        <dbReference type="ChEBI" id="CHEBI:18420"/>
    </ligand>
</feature>
<comment type="similarity">
    <text evidence="1 6">Belongs to the small GTPase superfamily. Arf family.</text>
</comment>
<dbReference type="PANTHER" id="PTHR11711">
    <property type="entry name" value="ADP RIBOSYLATION FACTOR-RELATED"/>
    <property type="match status" value="1"/>
</dbReference>
<accession>A0A0V0R783</accession>
<comment type="caution">
    <text evidence="7">The sequence shown here is derived from an EMBL/GenBank/DDBJ whole genome shotgun (WGS) entry which is preliminary data.</text>
</comment>
<dbReference type="Gene3D" id="3.40.50.300">
    <property type="entry name" value="P-loop containing nucleotide triphosphate hydrolases"/>
    <property type="match status" value="1"/>
</dbReference>
<dbReference type="PRINTS" id="PR00328">
    <property type="entry name" value="SAR1GTPBP"/>
</dbReference>
<dbReference type="FunFam" id="3.40.50.300:FF:000412">
    <property type="entry name" value="ADP-ribosylation factor 1"/>
    <property type="match status" value="1"/>
</dbReference>
<dbReference type="GO" id="GO:0003924">
    <property type="term" value="F:GTPase activity"/>
    <property type="evidence" value="ECO:0007669"/>
    <property type="project" value="InterPro"/>
</dbReference>
<evidence type="ECO:0000313" key="8">
    <source>
        <dbReference type="Proteomes" id="UP000054937"/>
    </source>
</evidence>
<dbReference type="SMART" id="SM00177">
    <property type="entry name" value="ARF"/>
    <property type="match status" value="1"/>
</dbReference>
<dbReference type="InParanoid" id="A0A0V0R783"/>
<keyword evidence="5" id="KW-0460">Magnesium</keyword>
<dbReference type="InterPro" id="IPR005225">
    <property type="entry name" value="Small_GTP-bd"/>
</dbReference>
<dbReference type="EMBL" id="LDAU01000030">
    <property type="protein sequence ID" value="KRX10338.1"/>
    <property type="molecule type" value="Genomic_DNA"/>
</dbReference>
<keyword evidence="2 4" id="KW-0547">Nucleotide-binding</keyword>
<reference evidence="7 8" key="1">
    <citation type="journal article" date="2015" name="Sci. Rep.">
        <title>Genome of the facultative scuticociliatosis pathogen Pseudocohnilembus persalinus provides insight into its virulence through horizontal gene transfer.</title>
        <authorList>
            <person name="Xiong J."/>
            <person name="Wang G."/>
            <person name="Cheng J."/>
            <person name="Tian M."/>
            <person name="Pan X."/>
            <person name="Warren A."/>
            <person name="Jiang C."/>
            <person name="Yuan D."/>
            <person name="Miao W."/>
        </authorList>
    </citation>
    <scope>NUCLEOTIDE SEQUENCE [LARGE SCALE GENOMIC DNA]</scope>
    <source>
        <strain evidence="7">36N120E</strain>
    </source>
</reference>
<evidence type="ECO:0000313" key="7">
    <source>
        <dbReference type="EMBL" id="KRX10338.1"/>
    </source>
</evidence>
<evidence type="ECO:0000256" key="5">
    <source>
        <dbReference type="PIRSR" id="PIRSR606689-2"/>
    </source>
</evidence>
<dbReference type="OMA" id="ANKCKTK"/>
<dbReference type="InterPro" id="IPR006689">
    <property type="entry name" value="Small_GTPase_ARF/SAR"/>
</dbReference>
<evidence type="ECO:0000256" key="3">
    <source>
        <dbReference type="ARBA" id="ARBA00023134"/>
    </source>
</evidence>
<feature type="binding site" evidence="5">
    <location>
        <position position="31"/>
    </location>
    <ligand>
        <name>Mg(2+)</name>
        <dbReference type="ChEBI" id="CHEBI:18420"/>
    </ligand>
</feature>
<sequence length="182" mass="20794">MGLFFSKVLDKIYGLGDQRILMLGLDGAGKTTILYNLKLGEVTASVPTIGFNVESLQYKNVKFNLWDIGGQKKIRLLWRHYLDQSNGLIYIIDSTDEERIEEAKEELDYLLSSESLKGVPLLVYANKMDQSRLSVTQVTEQLKLHNVRDREWFIQGSCAINGEGLYEGLEWFQKALKNNAKK</sequence>
<evidence type="ECO:0000256" key="4">
    <source>
        <dbReference type="PIRSR" id="PIRSR606689-1"/>
    </source>
</evidence>
<dbReference type="InterPro" id="IPR024156">
    <property type="entry name" value="Small_GTPase_ARF"/>
</dbReference>
<keyword evidence="3 4" id="KW-0342">GTP-binding</keyword>
<gene>
    <name evidence="7" type="ORF">PPERSA_03645</name>
</gene>
<dbReference type="GO" id="GO:0046872">
    <property type="term" value="F:metal ion binding"/>
    <property type="evidence" value="ECO:0007669"/>
    <property type="project" value="UniProtKB-KW"/>
</dbReference>
<dbReference type="NCBIfam" id="TIGR00231">
    <property type="entry name" value="small_GTP"/>
    <property type="match status" value="1"/>
</dbReference>
<evidence type="ECO:0000256" key="6">
    <source>
        <dbReference type="RuleBase" id="RU003925"/>
    </source>
</evidence>
<dbReference type="SMART" id="SM00175">
    <property type="entry name" value="RAB"/>
    <property type="match status" value="1"/>
</dbReference>
<organism evidence="7 8">
    <name type="scientific">Pseudocohnilembus persalinus</name>
    <name type="common">Ciliate</name>
    <dbReference type="NCBI Taxonomy" id="266149"/>
    <lineage>
        <taxon>Eukaryota</taxon>
        <taxon>Sar</taxon>
        <taxon>Alveolata</taxon>
        <taxon>Ciliophora</taxon>
        <taxon>Intramacronucleata</taxon>
        <taxon>Oligohymenophorea</taxon>
        <taxon>Scuticociliatia</taxon>
        <taxon>Philasterida</taxon>
        <taxon>Pseudocohnilembidae</taxon>
        <taxon>Pseudocohnilembus</taxon>
    </lineage>
</organism>
<dbReference type="PROSITE" id="PS51417">
    <property type="entry name" value="ARF"/>
    <property type="match status" value="1"/>
</dbReference>
<protein>
    <submittedName>
        <fullName evidence="7">p-loop containing nucleoside triphosphate hydrolase</fullName>
    </submittedName>
</protein>
<dbReference type="GO" id="GO:0005525">
    <property type="term" value="F:GTP binding"/>
    <property type="evidence" value="ECO:0007669"/>
    <property type="project" value="UniProtKB-KW"/>
</dbReference>
<keyword evidence="7" id="KW-0378">Hydrolase</keyword>